<accession>A0ABC8TXZ4</accession>
<dbReference type="PANTHER" id="PTHR12984:SF3">
    <property type="entry name" value="N-TERMINAL KINASE-LIKE PROTEIN"/>
    <property type="match status" value="1"/>
</dbReference>
<gene>
    <name evidence="1" type="ORF">ILEXP_LOCUS44024</name>
</gene>
<protein>
    <recommendedName>
        <fullName evidence="3">Clathrin/coatomer adaptor adaptin-like N-terminal domain-containing protein</fullName>
    </recommendedName>
</protein>
<feature type="non-terminal residue" evidence="1">
    <location>
        <position position="65"/>
    </location>
</feature>
<comment type="caution">
    <text evidence="1">The sequence shown here is derived from an EMBL/GenBank/DDBJ whole genome shotgun (WGS) entry which is preliminary data.</text>
</comment>
<dbReference type="AlphaFoldDB" id="A0ABC8TXZ4"/>
<sequence length="65" mass="6974">LLLLLASSLEFGSVAAPALIALLKMGSCLSTKEFSVKVLLTVVKLFASNDWAIRVGLLQHIDQYG</sequence>
<dbReference type="PANTHER" id="PTHR12984">
    <property type="entry name" value="SCY1-RELATED S/T PROTEIN KINASE-LIKE"/>
    <property type="match status" value="1"/>
</dbReference>
<proteinExistence type="predicted"/>
<dbReference type="EMBL" id="CAUOFW020006323">
    <property type="protein sequence ID" value="CAK9174292.1"/>
    <property type="molecule type" value="Genomic_DNA"/>
</dbReference>
<reference evidence="1 2" key="1">
    <citation type="submission" date="2024-02" db="EMBL/GenBank/DDBJ databases">
        <authorList>
            <person name="Vignale AGUSTIN F."/>
            <person name="Sosa J E."/>
            <person name="Modenutti C."/>
        </authorList>
    </citation>
    <scope>NUCLEOTIDE SEQUENCE [LARGE SCALE GENOMIC DNA]</scope>
</reference>
<dbReference type="Proteomes" id="UP001642360">
    <property type="component" value="Unassembled WGS sequence"/>
</dbReference>
<dbReference type="InterPro" id="IPR011989">
    <property type="entry name" value="ARM-like"/>
</dbReference>
<feature type="non-terminal residue" evidence="1">
    <location>
        <position position="1"/>
    </location>
</feature>
<evidence type="ECO:0000313" key="2">
    <source>
        <dbReference type="Proteomes" id="UP001642360"/>
    </source>
</evidence>
<evidence type="ECO:0000313" key="1">
    <source>
        <dbReference type="EMBL" id="CAK9174292.1"/>
    </source>
</evidence>
<evidence type="ECO:0008006" key="3">
    <source>
        <dbReference type="Google" id="ProtNLM"/>
    </source>
</evidence>
<name>A0ABC8TXZ4_9AQUA</name>
<organism evidence="1 2">
    <name type="scientific">Ilex paraguariensis</name>
    <name type="common">yerba mate</name>
    <dbReference type="NCBI Taxonomy" id="185542"/>
    <lineage>
        <taxon>Eukaryota</taxon>
        <taxon>Viridiplantae</taxon>
        <taxon>Streptophyta</taxon>
        <taxon>Embryophyta</taxon>
        <taxon>Tracheophyta</taxon>
        <taxon>Spermatophyta</taxon>
        <taxon>Magnoliopsida</taxon>
        <taxon>eudicotyledons</taxon>
        <taxon>Gunneridae</taxon>
        <taxon>Pentapetalae</taxon>
        <taxon>asterids</taxon>
        <taxon>campanulids</taxon>
        <taxon>Aquifoliales</taxon>
        <taxon>Aquifoliaceae</taxon>
        <taxon>Ilex</taxon>
    </lineage>
</organism>
<dbReference type="Gene3D" id="1.25.10.10">
    <property type="entry name" value="Leucine-rich Repeat Variant"/>
    <property type="match status" value="1"/>
</dbReference>
<dbReference type="InterPro" id="IPR051177">
    <property type="entry name" value="CIK-Related_Protein"/>
</dbReference>
<keyword evidence="2" id="KW-1185">Reference proteome</keyword>